<dbReference type="PANTHER" id="PTHR12558">
    <property type="entry name" value="CELL DIVISION CYCLE 16,23,27"/>
    <property type="match status" value="1"/>
</dbReference>
<dbReference type="PATRIC" id="fig|1346791.3.peg.3524"/>
<name>T0K2C7_9SPHN</name>
<dbReference type="Gene3D" id="1.25.40.10">
    <property type="entry name" value="Tetratricopeptide repeat domain"/>
    <property type="match status" value="4"/>
</dbReference>
<keyword evidence="1" id="KW-0802">TPR repeat</keyword>
<feature type="domain" description="Ancillary SecYEG translocon subunit/Cell division coordinator CpoB TPR" evidence="2">
    <location>
        <begin position="6"/>
        <end position="162"/>
    </location>
</feature>
<dbReference type="InterPro" id="IPR011990">
    <property type="entry name" value="TPR-like_helical_dom_sf"/>
</dbReference>
<dbReference type="eggNOG" id="COG0457">
    <property type="taxonomic scope" value="Bacteria"/>
</dbReference>
<evidence type="ECO:0000313" key="3">
    <source>
        <dbReference type="EMBL" id="EQB30689.1"/>
    </source>
</evidence>
<organism evidence="3 4">
    <name type="scientific">Sphingobium ummariense RL-3</name>
    <dbReference type="NCBI Taxonomy" id="1346791"/>
    <lineage>
        <taxon>Bacteria</taxon>
        <taxon>Pseudomonadati</taxon>
        <taxon>Pseudomonadota</taxon>
        <taxon>Alphaproteobacteria</taxon>
        <taxon>Sphingomonadales</taxon>
        <taxon>Sphingomonadaceae</taxon>
        <taxon>Sphingobium</taxon>
    </lineage>
</organism>
<keyword evidence="4" id="KW-1185">Reference proteome</keyword>
<gene>
    <name evidence="3" type="ORF">M529_18270</name>
</gene>
<dbReference type="Pfam" id="PF14559">
    <property type="entry name" value="TPR_19"/>
    <property type="match status" value="2"/>
</dbReference>
<dbReference type="InterPro" id="IPR019734">
    <property type="entry name" value="TPR_rpt"/>
</dbReference>
<comment type="caution">
    <text evidence="3">The sequence shown here is derived from an EMBL/GenBank/DDBJ whole genome shotgun (WGS) entry which is preliminary data.</text>
</comment>
<protein>
    <recommendedName>
        <fullName evidence="2">Ancillary SecYEG translocon subunit/Cell division coordinator CpoB TPR domain-containing protein</fullName>
    </recommendedName>
</protein>
<evidence type="ECO:0000259" key="2">
    <source>
        <dbReference type="Pfam" id="PF09976"/>
    </source>
</evidence>
<dbReference type="EMBL" id="AUWY01000118">
    <property type="protein sequence ID" value="EQB30689.1"/>
    <property type="molecule type" value="Genomic_DNA"/>
</dbReference>
<sequence>MSRGRLILLAAVALLLLGGAAVWQRLAAERDGSAPLERGTAALMKGDMRTARVELMNAIKVDPRSVAARMAQARVLVALGDGAGAQAELVRVRQLGGRIGKTRAPMAQALLLQGDADAALRELRAGDIPAEDAALAERVEGEASAAKGDMAAAVAAFDGALRLAPRDPATWIAAGRFRLAIGDQAGAIGAADGAVAIDPNNARALTLRGELTRDQYGLKAALPWFERALAASPDDMSALTAYAATLAELGEASRMLSVTRRILALDPGNARAWMMQAVMAARAGRDDLARALLDRTQGRLDGEPATMLLRGVLQLEEGNAVLAVEALAPLVAQQPENRAARVLLGRAYLAGGDYGAAAAALAPLVAQRDADPYVLTLAARVQEQLGNRRMAQDMLARAAWPQRPATDIFASAQDAGLAAGAPPPSFATAWDNIPYIRAMLRSGRASEAVDRAALVARANPGAPAAQIVLGDALDAAGRFTEATEAYEQAANIRFGRDVALRLAAAWGKAGNPARGVRVMRLYLAQNPNDIVAQRLAAAVAMQAQDWRGALRLLKAIEAQIGGQDALLMTDLARASLETGDGAAARAYAAHAYRLLPMSPATADIFGWTLLRTGRRNQQAIDLLEKAAALAPGHPTLQLHLGQAYAAMGRRGEAKLALARAAAVPGFAEQRQAREALAAL</sequence>
<evidence type="ECO:0000256" key="1">
    <source>
        <dbReference type="PROSITE-ProRule" id="PRU00339"/>
    </source>
</evidence>
<dbReference type="InterPro" id="IPR018704">
    <property type="entry name" value="SecYEG/CpoB_TPR"/>
</dbReference>
<evidence type="ECO:0000313" key="4">
    <source>
        <dbReference type="Proteomes" id="UP000015523"/>
    </source>
</evidence>
<dbReference type="PANTHER" id="PTHR12558:SF13">
    <property type="entry name" value="CELL DIVISION CYCLE PROTEIN 27 HOMOLOG"/>
    <property type="match status" value="1"/>
</dbReference>
<feature type="repeat" description="TPR" evidence="1">
    <location>
        <begin position="202"/>
        <end position="235"/>
    </location>
</feature>
<dbReference type="Pfam" id="PF13432">
    <property type="entry name" value="TPR_16"/>
    <property type="match status" value="2"/>
</dbReference>
<dbReference type="Proteomes" id="UP000015523">
    <property type="component" value="Unassembled WGS sequence"/>
</dbReference>
<dbReference type="AlphaFoldDB" id="T0K2C7"/>
<accession>T0K2C7</accession>
<dbReference type="STRING" id="1346791.M529_18270"/>
<dbReference type="SUPFAM" id="SSF48452">
    <property type="entry name" value="TPR-like"/>
    <property type="match status" value="4"/>
</dbReference>
<dbReference type="PROSITE" id="PS50005">
    <property type="entry name" value="TPR"/>
    <property type="match status" value="1"/>
</dbReference>
<proteinExistence type="predicted"/>
<dbReference type="SMART" id="SM00028">
    <property type="entry name" value="TPR"/>
    <property type="match status" value="6"/>
</dbReference>
<dbReference type="Pfam" id="PF09976">
    <property type="entry name" value="TPR_21"/>
    <property type="match status" value="1"/>
</dbReference>
<reference evidence="3 4" key="1">
    <citation type="journal article" date="2013" name="Genome Announc.">
        <title>Draft Genome Sequence of Sphingobium ummariense Strain RL-3, a Hexachlorocyclohexane-Degrading Bacterium.</title>
        <authorList>
            <person name="Kohli P."/>
            <person name="Dua A."/>
            <person name="Sangwan N."/>
            <person name="Oldach P."/>
            <person name="Khurana J.P."/>
            <person name="Lal R."/>
        </authorList>
    </citation>
    <scope>NUCLEOTIDE SEQUENCE [LARGE SCALE GENOMIC DNA]</scope>
    <source>
        <strain evidence="3 4">RL-3</strain>
    </source>
</reference>
<dbReference type="RefSeq" id="WP_021319275.1">
    <property type="nucleotide sequence ID" value="NZ_AUWY01000118.1"/>
</dbReference>
<dbReference type="OrthoDB" id="7259535at2"/>